<dbReference type="EMBL" id="UYJE01000943">
    <property type="protein sequence ID" value="VDH97850.1"/>
    <property type="molecule type" value="Genomic_DNA"/>
</dbReference>
<dbReference type="AlphaFoldDB" id="A0A8B6BYT3"/>
<keyword evidence="3" id="KW-0687">Ribonucleoprotein</keyword>
<reference evidence="5" key="1">
    <citation type="submission" date="2018-11" db="EMBL/GenBank/DDBJ databases">
        <authorList>
            <person name="Alioto T."/>
            <person name="Alioto T."/>
        </authorList>
    </citation>
    <scope>NUCLEOTIDE SEQUENCE</scope>
</reference>
<evidence type="ECO:0000256" key="4">
    <source>
        <dbReference type="SAM" id="MobiDB-lite"/>
    </source>
</evidence>
<dbReference type="GO" id="GO:0006412">
    <property type="term" value="P:translation"/>
    <property type="evidence" value="ECO:0007669"/>
    <property type="project" value="InterPro"/>
</dbReference>
<dbReference type="GO" id="GO:0005762">
    <property type="term" value="C:mitochondrial large ribosomal subunit"/>
    <property type="evidence" value="ECO:0007669"/>
    <property type="project" value="TreeGrafter"/>
</dbReference>
<feature type="region of interest" description="Disordered" evidence="4">
    <location>
        <begin position="1"/>
        <end position="20"/>
    </location>
</feature>
<gene>
    <name evidence="5" type="ORF">MGAL_10B013625</name>
</gene>
<sequence length="156" mass="17787">MHCVKKERENSERDREGERHLLKNYSSPQYVPSCTVVRASGIKRPGKGPVVNKPDFIRPAHGRKVKRLDGQFVHRGDVLVTQNGLNYYPGENVEIERTNRLVAMCDGTVMITTETLNPYQDSPLYAPVSQGTEIKRKFFHVYPIPLHGKFRLVNAV</sequence>
<evidence type="ECO:0000256" key="1">
    <source>
        <dbReference type="ARBA" id="ARBA00010797"/>
    </source>
</evidence>
<proteinExistence type="inferred from homology"/>
<dbReference type="InterPro" id="IPR001684">
    <property type="entry name" value="Ribosomal_bL27"/>
</dbReference>
<dbReference type="PANTHER" id="PTHR15893:SF0">
    <property type="entry name" value="LARGE RIBOSOMAL SUBUNIT PROTEIN BL27M"/>
    <property type="match status" value="1"/>
</dbReference>
<keyword evidence="2 5" id="KW-0689">Ribosomal protein</keyword>
<dbReference type="PANTHER" id="PTHR15893">
    <property type="entry name" value="RIBOSOMAL PROTEIN L27"/>
    <property type="match status" value="1"/>
</dbReference>
<dbReference type="Proteomes" id="UP000596742">
    <property type="component" value="Unassembled WGS sequence"/>
</dbReference>
<dbReference type="Gene3D" id="2.40.50.100">
    <property type="match status" value="1"/>
</dbReference>
<organism evidence="5 6">
    <name type="scientific">Mytilus galloprovincialis</name>
    <name type="common">Mediterranean mussel</name>
    <dbReference type="NCBI Taxonomy" id="29158"/>
    <lineage>
        <taxon>Eukaryota</taxon>
        <taxon>Metazoa</taxon>
        <taxon>Spiralia</taxon>
        <taxon>Lophotrochozoa</taxon>
        <taxon>Mollusca</taxon>
        <taxon>Bivalvia</taxon>
        <taxon>Autobranchia</taxon>
        <taxon>Pteriomorphia</taxon>
        <taxon>Mytilida</taxon>
        <taxon>Mytiloidea</taxon>
        <taxon>Mytilidae</taxon>
        <taxon>Mytilinae</taxon>
        <taxon>Mytilus</taxon>
    </lineage>
</organism>
<protein>
    <submittedName>
        <fullName evidence="5">Large subunit ribosomal protein L27</fullName>
    </submittedName>
</protein>
<evidence type="ECO:0000313" key="5">
    <source>
        <dbReference type="EMBL" id="VDH97850.1"/>
    </source>
</evidence>
<name>A0A8B6BYT3_MYTGA</name>
<accession>A0A8B6BYT3</accession>
<comment type="caution">
    <text evidence="5">The sequence shown here is derived from an EMBL/GenBank/DDBJ whole genome shotgun (WGS) entry which is preliminary data.</text>
</comment>
<dbReference type="Pfam" id="PF01016">
    <property type="entry name" value="Ribosomal_L27"/>
    <property type="match status" value="1"/>
</dbReference>
<dbReference type="GO" id="GO:0003735">
    <property type="term" value="F:structural constituent of ribosome"/>
    <property type="evidence" value="ECO:0007669"/>
    <property type="project" value="InterPro"/>
</dbReference>
<evidence type="ECO:0000313" key="6">
    <source>
        <dbReference type="Proteomes" id="UP000596742"/>
    </source>
</evidence>
<keyword evidence="6" id="KW-1185">Reference proteome</keyword>
<comment type="similarity">
    <text evidence="1">Belongs to the bacterial ribosomal protein bL27 family.</text>
</comment>
<evidence type="ECO:0000256" key="2">
    <source>
        <dbReference type="ARBA" id="ARBA00022980"/>
    </source>
</evidence>
<evidence type="ECO:0000256" key="3">
    <source>
        <dbReference type="ARBA" id="ARBA00023274"/>
    </source>
</evidence>
<dbReference type="OrthoDB" id="1867012at2759"/>
<dbReference type="SUPFAM" id="SSF110324">
    <property type="entry name" value="Ribosomal L27 protein-like"/>
    <property type="match status" value="1"/>
</dbReference>